<proteinExistence type="inferred from homology"/>
<protein>
    <submittedName>
        <fullName evidence="2">Uncharacterized protein</fullName>
    </submittedName>
</protein>
<accession>A0A977PKY3</accession>
<keyword evidence="3" id="KW-1185">Reference proteome</keyword>
<organism evidence="2 3">
    <name type="scientific">Ignicoccus pacificus DSM 13166</name>
    <dbReference type="NCBI Taxonomy" id="940294"/>
    <lineage>
        <taxon>Archaea</taxon>
        <taxon>Thermoproteota</taxon>
        <taxon>Thermoprotei</taxon>
        <taxon>Desulfurococcales</taxon>
        <taxon>Desulfurococcaceae</taxon>
        <taxon>Ignicoccus</taxon>
    </lineage>
</organism>
<reference evidence="2" key="1">
    <citation type="submission" date="2013-11" db="EMBL/GenBank/DDBJ databases">
        <title>Comparative genomics of Ignicoccus.</title>
        <authorList>
            <person name="Podar M."/>
        </authorList>
    </citation>
    <scope>NUCLEOTIDE SEQUENCE</scope>
    <source>
        <strain evidence="2">DSM 13166</strain>
    </source>
</reference>
<dbReference type="EMBL" id="CP006868">
    <property type="protein sequence ID" value="UXD21750.1"/>
    <property type="molecule type" value="Genomic_DNA"/>
</dbReference>
<dbReference type="Pfam" id="PF03683">
    <property type="entry name" value="UPF0175"/>
    <property type="match status" value="1"/>
</dbReference>
<dbReference type="PANTHER" id="PTHR37525">
    <property type="entry name" value="UPF0175 PROTEIN SSL1255"/>
    <property type="match status" value="1"/>
</dbReference>
<comment type="similarity">
    <text evidence="1">Belongs to the UPF0175 family.</text>
</comment>
<evidence type="ECO:0000313" key="2">
    <source>
        <dbReference type="EMBL" id="UXD21750.1"/>
    </source>
</evidence>
<sequence length="87" mass="10027">MVKEVSIVIRVPKDVVQGAKIPENEFERVARLELAIALYARGVLSLGQARRLAGLSKWEFLEELSKRKVERHYTNEELEDDLKFAET</sequence>
<dbReference type="AlphaFoldDB" id="A0A977PKY3"/>
<gene>
    <name evidence="2" type="ORF">IPA_07575</name>
</gene>
<dbReference type="PANTHER" id="PTHR37525:SF1">
    <property type="entry name" value="UPF0175 PROTEIN SSL1255"/>
    <property type="match status" value="1"/>
</dbReference>
<name>A0A977PKY3_9CREN</name>
<dbReference type="InterPro" id="IPR005368">
    <property type="entry name" value="UPF0175"/>
</dbReference>
<dbReference type="Proteomes" id="UP001063698">
    <property type="component" value="Chromosome"/>
</dbReference>
<dbReference type="KEGG" id="ipc:IPA_07575"/>
<evidence type="ECO:0000313" key="3">
    <source>
        <dbReference type="Proteomes" id="UP001063698"/>
    </source>
</evidence>
<dbReference type="InterPro" id="IPR052264">
    <property type="entry name" value="UPF0175_domain"/>
</dbReference>
<evidence type="ECO:0000256" key="1">
    <source>
        <dbReference type="ARBA" id="ARBA00005651"/>
    </source>
</evidence>